<protein>
    <submittedName>
        <fullName evidence="6">LysR family transcriptional regulator</fullName>
    </submittedName>
</protein>
<dbReference type="InterPro" id="IPR000847">
    <property type="entry name" value="LysR_HTH_N"/>
</dbReference>
<evidence type="ECO:0000313" key="6">
    <source>
        <dbReference type="EMBL" id="NIF20452.1"/>
    </source>
</evidence>
<dbReference type="Pfam" id="PF00126">
    <property type="entry name" value="HTH_1"/>
    <property type="match status" value="1"/>
</dbReference>
<dbReference type="SUPFAM" id="SSF53850">
    <property type="entry name" value="Periplasmic binding protein-like II"/>
    <property type="match status" value="1"/>
</dbReference>
<comment type="similarity">
    <text evidence="1">Belongs to the LysR transcriptional regulatory family.</text>
</comment>
<sequence length="296" mass="32524">MDFRDLNYFATVAELGHLGRAAEKLCRTQSALSKCIKRLEEELGTQLFSRSGRNIVLTPAGAVLLERAKVLQRGVEESKRQIQDFARGVRGHVRLGVSSTMAELLLPAVTAEFMRTAPAVTLSLTLGMNDHLRNLLHAGHIDLMLGPLTDDDPLFTAYPLIDDEVVIVAGPEHPIFQQPATIAELEGQRWVLAPNPVATRRWLNGLLELHGLPPAHVQIETSSILLVPQLISRNHLLSVLSRRNLGPGRPGHPLREVPIAGAVMQRTFGVLYREETLLTPPVLCLLNILRSGTSVS</sequence>
<organism evidence="6 7">
    <name type="scientific">Candidatus Pantoea multigeneris</name>
    <dbReference type="NCBI Taxonomy" id="2608357"/>
    <lineage>
        <taxon>Bacteria</taxon>
        <taxon>Pseudomonadati</taxon>
        <taxon>Pseudomonadota</taxon>
        <taxon>Gammaproteobacteria</taxon>
        <taxon>Enterobacterales</taxon>
        <taxon>Erwiniaceae</taxon>
        <taxon>Pantoea</taxon>
    </lineage>
</organism>
<dbReference type="PANTHER" id="PTHR30126:SF39">
    <property type="entry name" value="HTH-TYPE TRANSCRIPTIONAL REGULATOR CYSL"/>
    <property type="match status" value="1"/>
</dbReference>
<evidence type="ECO:0000313" key="7">
    <source>
        <dbReference type="Proteomes" id="UP001515683"/>
    </source>
</evidence>
<proteinExistence type="inferred from homology"/>
<gene>
    <name evidence="6" type="ORF">F3J40_02320</name>
</gene>
<evidence type="ECO:0000256" key="3">
    <source>
        <dbReference type="ARBA" id="ARBA00023125"/>
    </source>
</evidence>
<reference evidence="6 7" key="1">
    <citation type="journal article" date="2019" name="bioRxiv">
        <title>Bacteria contribute to plant secondary compound degradation in a generalist herbivore system.</title>
        <authorList>
            <person name="Francoeur C.B."/>
            <person name="Khadempour L."/>
            <person name="Moreira-Soto R.D."/>
            <person name="Gotting K."/>
            <person name="Book A.J."/>
            <person name="Pinto-Tomas A.A."/>
            <person name="Keefover-Ring K."/>
            <person name="Currie C.R."/>
        </authorList>
    </citation>
    <scope>NUCLEOTIDE SEQUENCE [LARGE SCALE GENOMIC DNA]</scope>
    <source>
        <strain evidence="6">Acro-835</strain>
    </source>
</reference>
<keyword evidence="2" id="KW-0805">Transcription regulation</keyword>
<dbReference type="Proteomes" id="UP001515683">
    <property type="component" value="Unassembled WGS sequence"/>
</dbReference>
<keyword evidence="4" id="KW-0804">Transcription</keyword>
<keyword evidence="3" id="KW-0238">DNA-binding</keyword>
<dbReference type="EMBL" id="VWXF01000001">
    <property type="protein sequence ID" value="NIF20452.1"/>
    <property type="molecule type" value="Genomic_DNA"/>
</dbReference>
<name>A0ABX0R4W7_9GAMM</name>
<evidence type="ECO:0000259" key="5">
    <source>
        <dbReference type="PROSITE" id="PS50931"/>
    </source>
</evidence>
<dbReference type="InterPro" id="IPR005119">
    <property type="entry name" value="LysR_subst-bd"/>
</dbReference>
<accession>A0ABX0R4W7</accession>
<dbReference type="RefSeq" id="WP_167012430.1">
    <property type="nucleotide sequence ID" value="NZ_VWXF01000001.1"/>
</dbReference>
<evidence type="ECO:0000256" key="2">
    <source>
        <dbReference type="ARBA" id="ARBA00023015"/>
    </source>
</evidence>
<dbReference type="InterPro" id="IPR036388">
    <property type="entry name" value="WH-like_DNA-bd_sf"/>
</dbReference>
<dbReference type="Gene3D" id="3.40.190.290">
    <property type="match status" value="1"/>
</dbReference>
<evidence type="ECO:0000256" key="1">
    <source>
        <dbReference type="ARBA" id="ARBA00009437"/>
    </source>
</evidence>
<evidence type="ECO:0000256" key="4">
    <source>
        <dbReference type="ARBA" id="ARBA00023163"/>
    </source>
</evidence>
<dbReference type="PRINTS" id="PR00039">
    <property type="entry name" value="HTHLYSR"/>
</dbReference>
<dbReference type="PANTHER" id="PTHR30126">
    <property type="entry name" value="HTH-TYPE TRANSCRIPTIONAL REGULATOR"/>
    <property type="match status" value="1"/>
</dbReference>
<dbReference type="SUPFAM" id="SSF46785">
    <property type="entry name" value="Winged helix' DNA-binding domain"/>
    <property type="match status" value="1"/>
</dbReference>
<dbReference type="Pfam" id="PF03466">
    <property type="entry name" value="LysR_substrate"/>
    <property type="match status" value="1"/>
</dbReference>
<dbReference type="InterPro" id="IPR036390">
    <property type="entry name" value="WH_DNA-bd_sf"/>
</dbReference>
<dbReference type="PROSITE" id="PS50931">
    <property type="entry name" value="HTH_LYSR"/>
    <property type="match status" value="1"/>
</dbReference>
<comment type="caution">
    <text evidence="6">The sequence shown here is derived from an EMBL/GenBank/DDBJ whole genome shotgun (WGS) entry which is preliminary data.</text>
</comment>
<keyword evidence="7" id="KW-1185">Reference proteome</keyword>
<dbReference type="Gene3D" id="1.10.10.10">
    <property type="entry name" value="Winged helix-like DNA-binding domain superfamily/Winged helix DNA-binding domain"/>
    <property type="match status" value="1"/>
</dbReference>
<feature type="domain" description="HTH lysR-type" evidence="5">
    <location>
        <begin position="1"/>
        <end position="58"/>
    </location>
</feature>